<evidence type="ECO:0000313" key="1">
    <source>
        <dbReference type="EMBL" id="CAI2370951.1"/>
    </source>
</evidence>
<proteinExistence type="predicted"/>
<organism evidence="1 2">
    <name type="scientific">Euplotes crassus</name>
    <dbReference type="NCBI Taxonomy" id="5936"/>
    <lineage>
        <taxon>Eukaryota</taxon>
        <taxon>Sar</taxon>
        <taxon>Alveolata</taxon>
        <taxon>Ciliophora</taxon>
        <taxon>Intramacronucleata</taxon>
        <taxon>Spirotrichea</taxon>
        <taxon>Hypotrichia</taxon>
        <taxon>Euplotida</taxon>
        <taxon>Euplotidae</taxon>
        <taxon>Moneuplotes</taxon>
    </lineage>
</organism>
<reference evidence="1" key="1">
    <citation type="submission" date="2023-07" db="EMBL/GenBank/DDBJ databases">
        <authorList>
            <consortium name="AG Swart"/>
            <person name="Singh M."/>
            <person name="Singh A."/>
            <person name="Seah K."/>
            <person name="Emmerich C."/>
        </authorList>
    </citation>
    <scope>NUCLEOTIDE SEQUENCE</scope>
    <source>
        <strain evidence="1">DP1</strain>
    </source>
</reference>
<evidence type="ECO:0000313" key="2">
    <source>
        <dbReference type="Proteomes" id="UP001295684"/>
    </source>
</evidence>
<gene>
    <name evidence="1" type="ORF">ECRASSUSDP1_LOCUS12271</name>
</gene>
<sequence length="287" mass="32933">MQPQMAVQKFMEEAVVFRGKFNRDKTRQAGRRLWSTLEDSEIGNFGGDFKQKRYKMNKKLLKLALRKGSVELLKKSIKQKSQYKKKVRSISSIDMKNKKKFACRNIDSIINHCSGNTLTCHNNLILSKQIGNSQMKLKSIIAAKMRISGAKTTLATKLFNKEKILNRKRKIDKYQFLKLKAKVLRDRGSSLPSPHGNNYNYDDISNNKNRYIFHKMGENSPQLNIFTANVTFSICPSALSQGNLTKGKQHEYCKRDEKLGACLKSSINRSFKCSNSILPKIGRKFTH</sequence>
<protein>
    <submittedName>
        <fullName evidence="1">Uncharacterized protein</fullName>
    </submittedName>
</protein>
<comment type="caution">
    <text evidence="1">The sequence shown here is derived from an EMBL/GenBank/DDBJ whole genome shotgun (WGS) entry which is preliminary data.</text>
</comment>
<dbReference type="AlphaFoldDB" id="A0AAD1UN85"/>
<dbReference type="Proteomes" id="UP001295684">
    <property type="component" value="Unassembled WGS sequence"/>
</dbReference>
<accession>A0AAD1UN85</accession>
<name>A0AAD1UN85_EUPCR</name>
<dbReference type="EMBL" id="CAMPGE010012171">
    <property type="protein sequence ID" value="CAI2370951.1"/>
    <property type="molecule type" value="Genomic_DNA"/>
</dbReference>
<keyword evidence="2" id="KW-1185">Reference proteome</keyword>